<evidence type="ECO:0000313" key="7">
    <source>
        <dbReference type="Proteomes" id="UP000293613"/>
    </source>
</evidence>
<dbReference type="GO" id="GO:0006281">
    <property type="term" value="P:DNA repair"/>
    <property type="evidence" value="ECO:0007669"/>
    <property type="project" value="UniProtKB-KW"/>
</dbReference>
<feature type="compositionally biased region" description="Low complexity" evidence="4">
    <location>
        <begin position="384"/>
        <end position="402"/>
    </location>
</feature>
<keyword evidence="2" id="KW-0378">Hydrolase</keyword>
<organism evidence="6 7">
    <name type="scientific">Bifidobacterium animalis subsp. lactis</name>
    <name type="common">Bifidobacterium lactis</name>
    <dbReference type="NCBI Taxonomy" id="302911"/>
    <lineage>
        <taxon>Bacteria</taxon>
        <taxon>Bacillati</taxon>
        <taxon>Actinomycetota</taxon>
        <taxon>Actinomycetes</taxon>
        <taxon>Bifidobacteriales</taxon>
        <taxon>Bifidobacteriaceae</taxon>
        <taxon>Bifidobacterium</taxon>
    </lineage>
</organism>
<dbReference type="InterPro" id="IPR038726">
    <property type="entry name" value="PDDEXK_AddAB-type"/>
</dbReference>
<dbReference type="EMBL" id="RSCO01000039">
    <property type="protein sequence ID" value="RYM91875.1"/>
    <property type="molecule type" value="Genomic_DNA"/>
</dbReference>
<gene>
    <name evidence="6" type="ORF">PG2011B_1669</name>
</gene>
<keyword evidence="2" id="KW-0067">ATP-binding</keyword>
<reference evidence="6 7" key="1">
    <citation type="journal article" date="2019" name="Appl. Environ. Microbiol.">
        <title>Dissecting the evolutionary development of the Bifidobacterium animalis species through comparative genomics analyses.</title>
        <authorList>
            <person name="Lugli G.A."/>
            <person name="Mancino W."/>
            <person name="Milani C."/>
            <person name="Duranti S."/>
            <person name="Mancabelli L."/>
            <person name="Napoli S."/>
            <person name="Mangifesta M."/>
            <person name="Viappiani A."/>
            <person name="Anzalone R."/>
            <person name="Longhi G."/>
            <person name="van Sinderen D."/>
            <person name="Ventura M."/>
            <person name="Turroni F."/>
        </authorList>
    </citation>
    <scope>NUCLEOTIDE SEQUENCE [LARGE SCALE GENOMIC DNA]</scope>
    <source>
        <strain evidence="6 7">2011B</strain>
    </source>
</reference>
<evidence type="ECO:0000313" key="6">
    <source>
        <dbReference type="EMBL" id="RYM91875.1"/>
    </source>
</evidence>
<keyword evidence="2" id="KW-0347">Helicase</keyword>
<dbReference type="RefSeq" id="WP_130077810.1">
    <property type="nucleotide sequence ID" value="NZ_RSCO01000039.1"/>
</dbReference>
<keyword evidence="2" id="KW-0547">Nucleotide-binding</keyword>
<keyword evidence="3" id="KW-0234">DNA repair</keyword>
<feature type="domain" description="PD-(D/E)XK endonuclease-like" evidence="5">
    <location>
        <begin position="23"/>
        <end position="268"/>
    </location>
</feature>
<keyword evidence="1" id="KW-0227">DNA damage</keyword>
<accession>A0A8B3RGB2</accession>
<evidence type="ECO:0000256" key="3">
    <source>
        <dbReference type="ARBA" id="ARBA00023204"/>
    </source>
</evidence>
<evidence type="ECO:0000256" key="2">
    <source>
        <dbReference type="ARBA" id="ARBA00022806"/>
    </source>
</evidence>
<proteinExistence type="predicted"/>
<protein>
    <submittedName>
        <fullName evidence="6">PD-(D/E)XK nuclease superfamily</fullName>
    </submittedName>
</protein>
<dbReference type="InterPro" id="IPR011604">
    <property type="entry name" value="PDDEXK-like_dom_sf"/>
</dbReference>
<sequence>MEPVITFTDRQATPARPLRPPASFSFSMLDTYRSCPAKWMATKRVGRRVQADDPLVTGGVVHGMLQLAVQQPQVEEPDWPRLAREAIRMLRTEREQRGWGDDPAPSIRLEDGRLTDETYWATASALKLDGFRLSDALGHALEPAGVEEQLAGEWEGIRFNGRGDYRDRTNVLVDWKTGRIPSNSRHADQLRLYTHLYRQNGVSVDSAFDVYVEHRDRRPVDLSDDMMGHTLHGLVLAARRLSRDVERNRYGYRPGGLCGWCPLANVCPAAHVVSAKAMAQAHRQPIQTGDPRFPFLHMPVADACEPVERATSTVDEAAIRKEPIMTGTDSLLSLLTGGGTPTPVSTARPQSAVWTANPPAPAPQPDPWTTDQGKEAMAAWGINTDTTPDTTEPPAAAPDTTESQPVTPATPIMPSPVAQSAQETAASAPAHGPYRFEQHHPYDPTWLGADTINIAGYGWLRRQDLLAHAIRLANGDMDQAEPILQLLSKAVWSISRTVYGKDATPDIPGLKDGRPQTDLWLTWLDTTMARDSARMFGVLLDLQPDGEDVKTRVGRAARDATRAMDMANTLL</sequence>
<feature type="region of interest" description="Disordered" evidence="4">
    <location>
        <begin position="383"/>
        <end position="436"/>
    </location>
</feature>
<evidence type="ECO:0000259" key="5">
    <source>
        <dbReference type="Pfam" id="PF12705"/>
    </source>
</evidence>
<comment type="caution">
    <text evidence="6">The sequence shown here is derived from an EMBL/GenBank/DDBJ whole genome shotgun (WGS) entry which is preliminary data.</text>
</comment>
<evidence type="ECO:0000256" key="1">
    <source>
        <dbReference type="ARBA" id="ARBA00022763"/>
    </source>
</evidence>
<dbReference type="GO" id="GO:0004386">
    <property type="term" value="F:helicase activity"/>
    <property type="evidence" value="ECO:0007669"/>
    <property type="project" value="UniProtKB-KW"/>
</dbReference>
<dbReference type="Gene3D" id="3.90.320.10">
    <property type="match status" value="1"/>
</dbReference>
<evidence type="ECO:0000256" key="4">
    <source>
        <dbReference type="SAM" id="MobiDB-lite"/>
    </source>
</evidence>
<name>A0A8B3RGB2_BIFAN</name>
<dbReference type="Proteomes" id="UP000293613">
    <property type="component" value="Unassembled WGS sequence"/>
</dbReference>
<dbReference type="AlphaFoldDB" id="A0A8B3RGB2"/>
<dbReference type="Pfam" id="PF12705">
    <property type="entry name" value="PDDEXK_1"/>
    <property type="match status" value="1"/>
</dbReference>